<dbReference type="EMBL" id="CM042013">
    <property type="protein sequence ID" value="KAI3740622.1"/>
    <property type="molecule type" value="Genomic_DNA"/>
</dbReference>
<organism evidence="1 2">
    <name type="scientific">Cichorium intybus</name>
    <name type="common">Chicory</name>
    <dbReference type="NCBI Taxonomy" id="13427"/>
    <lineage>
        <taxon>Eukaryota</taxon>
        <taxon>Viridiplantae</taxon>
        <taxon>Streptophyta</taxon>
        <taxon>Embryophyta</taxon>
        <taxon>Tracheophyta</taxon>
        <taxon>Spermatophyta</taxon>
        <taxon>Magnoliopsida</taxon>
        <taxon>eudicotyledons</taxon>
        <taxon>Gunneridae</taxon>
        <taxon>Pentapetalae</taxon>
        <taxon>asterids</taxon>
        <taxon>campanulids</taxon>
        <taxon>Asterales</taxon>
        <taxon>Asteraceae</taxon>
        <taxon>Cichorioideae</taxon>
        <taxon>Cichorieae</taxon>
        <taxon>Cichoriinae</taxon>
        <taxon>Cichorium</taxon>
    </lineage>
</organism>
<reference evidence="1 2" key="2">
    <citation type="journal article" date="2022" name="Mol. Ecol. Resour.">
        <title>The genomes of chicory, endive, great burdock and yacon provide insights into Asteraceae paleo-polyploidization history and plant inulin production.</title>
        <authorList>
            <person name="Fan W."/>
            <person name="Wang S."/>
            <person name="Wang H."/>
            <person name="Wang A."/>
            <person name="Jiang F."/>
            <person name="Liu H."/>
            <person name="Zhao H."/>
            <person name="Xu D."/>
            <person name="Zhang Y."/>
        </authorList>
    </citation>
    <scope>NUCLEOTIDE SEQUENCE [LARGE SCALE GENOMIC DNA]</scope>
    <source>
        <strain evidence="2">cv. Punajuju</strain>
        <tissue evidence="1">Leaves</tissue>
    </source>
</reference>
<keyword evidence="2" id="KW-1185">Reference proteome</keyword>
<protein>
    <submittedName>
        <fullName evidence="1">Uncharacterized protein</fullName>
    </submittedName>
</protein>
<dbReference type="Proteomes" id="UP001055811">
    <property type="component" value="Linkage Group LG05"/>
</dbReference>
<evidence type="ECO:0000313" key="1">
    <source>
        <dbReference type="EMBL" id="KAI3740622.1"/>
    </source>
</evidence>
<gene>
    <name evidence="1" type="ORF">L2E82_31092</name>
</gene>
<sequence length="154" mass="17769">MLETPNLELVNTELASMHRSSTTELEKYHRAKDQVKEICGKIIEASETEEEGSSDDRVVDQLSEDDESSSSSSEDFYNEEDEEAFADSNLCDSSPEAEHNKESHDEIIKNSNDLFWELSEKMKNVEKRRISMRKLEILKAKKISPSPDLFWIHK</sequence>
<name>A0ACB9D2U8_CICIN</name>
<accession>A0ACB9D2U8</accession>
<comment type="caution">
    <text evidence="1">The sequence shown here is derived from an EMBL/GenBank/DDBJ whole genome shotgun (WGS) entry which is preliminary data.</text>
</comment>
<reference evidence="2" key="1">
    <citation type="journal article" date="2022" name="Mol. Ecol. Resour.">
        <title>The genomes of chicory, endive, great burdock and yacon provide insights into Asteraceae palaeo-polyploidization history and plant inulin production.</title>
        <authorList>
            <person name="Fan W."/>
            <person name="Wang S."/>
            <person name="Wang H."/>
            <person name="Wang A."/>
            <person name="Jiang F."/>
            <person name="Liu H."/>
            <person name="Zhao H."/>
            <person name="Xu D."/>
            <person name="Zhang Y."/>
        </authorList>
    </citation>
    <scope>NUCLEOTIDE SEQUENCE [LARGE SCALE GENOMIC DNA]</scope>
    <source>
        <strain evidence="2">cv. Punajuju</strain>
    </source>
</reference>
<proteinExistence type="predicted"/>
<evidence type="ECO:0000313" key="2">
    <source>
        <dbReference type="Proteomes" id="UP001055811"/>
    </source>
</evidence>